<protein>
    <submittedName>
        <fullName evidence="1">Uncharacterized protein</fullName>
    </submittedName>
</protein>
<dbReference type="AlphaFoldDB" id="A0A0B2VBX9"/>
<reference evidence="1 2" key="1">
    <citation type="submission" date="2014-11" db="EMBL/GenBank/DDBJ databases">
        <title>Genetic blueprint of the zoonotic pathogen Toxocara canis.</title>
        <authorList>
            <person name="Zhu X.-Q."/>
            <person name="Korhonen P.K."/>
            <person name="Cai H."/>
            <person name="Young N.D."/>
            <person name="Nejsum P."/>
            <person name="von Samson-Himmelstjerna G."/>
            <person name="Boag P.R."/>
            <person name="Tan P."/>
            <person name="Li Q."/>
            <person name="Min J."/>
            <person name="Yang Y."/>
            <person name="Wang X."/>
            <person name="Fang X."/>
            <person name="Hall R.S."/>
            <person name="Hofmann A."/>
            <person name="Sternberg P.W."/>
            <person name="Jex A.R."/>
            <person name="Gasser R.B."/>
        </authorList>
    </citation>
    <scope>NUCLEOTIDE SEQUENCE [LARGE SCALE GENOMIC DNA]</scope>
    <source>
        <strain evidence="1">PN_DK_2014</strain>
    </source>
</reference>
<feature type="non-terminal residue" evidence="1">
    <location>
        <position position="1"/>
    </location>
</feature>
<gene>
    <name evidence="1" type="ORF">Tcan_00532</name>
</gene>
<evidence type="ECO:0000313" key="2">
    <source>
        <dbReference type="Proteomes" id="UP000031036"/>
    </source>
</evidence>
<feature type="non-terminal residue" evidence="1">
    <location>
        <position position="104"/>
    </location>
</feature>
<evidence type="ECO:0000313" key="1">
    <source>
        <dbReference type="EMBL" id="KHN79008.1"/>
    </source>
</evidence>
<comment type="caution">
    <text evidence="1">The sequence shown here is derived from an EMBL/GenBank/DDBJ whole genome shotgun (WGS) entry which is preliminary data.</text>
</comment>
<proteinExistence type="predicted"/>
<sequence>ACSAFSFTKRIRRNFDGSEFTKQTCTLTEAKKSIQSLGEGTISYLKDELCENGNKVRSQHRKPSCQKAPKKRIKLELRQGRIIMMIQCRIRIIMPKHTSNPNQP</sequence>
<dbReference type="EMBL" id="JPKZ01001952">
    <property type="protein sequence ID" value="KHN79008.1"/>
    <property type="molecule type" value="Genomic_DNA"/>
</dbReference>
<name>A0A0B2VBX9_TOXCA</name>
<dbReference type="Proteomes" id="UP000031036">
    <property type="component" value="Unassembled WGS sequence"/>
</dbReference>
<organism evidence="1 2">
    <name type="scientific">Toxocara canis</name>
    <name type="common">Canine roundworm</name>
    <dbReference type="NCBI Taxonomy" id="6265"/>
    <lineage>
        <taxon>Eukaryota</taxon>
        <taxon>Metazoa</taxon>
        <taxon>Ecdysozoa</taxon>
        <taxon>Nematoda</taxon>
        <taxon>Chromadorea</taxon>
        <taxon>Rhabditida</taxon>
        <taxon>Spirurina</taxon>
        <taxon>Ascaridomorpha</taxon>
        <taxon>Ascaridoidea</taxon>
        <taxon>Toxocaridae</taxon>
        <taxon>Toxocara</taxon>
    </lineage>
</organism>
<accession>A0A0B2VBX9</accession>
<keyword evidence="2" id="KW-1185">Reference proteome</keyword>